<accession>A0A2I0I1X0</accession>
<keyword evidence="2" id="KW-1185">Reference proteome</keyword>
<dbReference type="AlphaFoldDB" id="A0A2I0I1X0"/>
<organism evidence="1 2">
    <name type="scientific">Punica granatum</name>
    <name type="common">Pomegranate</name>
    <dbReference type="NCBI Taxonomy" id="22663"/>
    <lineage>
        <taxon>Eukaryota</taxon>
        <taxon>Viridiplantae</taxon>
        <taxon>Streptophyta</taxon>
        <taxon>Embryophyta</taxon>
        <taxon>Tracheophyta</taxon>
        <taxon>Spermatophyta</taxon>
        <taxon>Magnoliopsida</taxon>
        <taxon>eudicotyledons</taxon>
        <taxon>Gunneridae</taxon>
        <taxon>Pentapetalae</taxon>
        <taxon>rosids</taxon>
        <taxon>malvids</taxon>
        <taxon>Myrtales</taxon>
        <taxon>Lythraceae</taxon>
        <taxon>Punica</taxon>
    </lineage>
</organism>
<dbReference type="EMBL" id="PGOL01004244">
    <property type="protein sequence ID" value="PKI37965.1"/>
    <property type="molecule type" value="Genomic_DNA"/>
</dbReference>
<evidence type="ECO:0000313" key="2">
    <source>
        <dbReference type="Proteomes" id="UP000233551"/>
    </source>
</evidence>
<dbReference type="Proteomes" id="UP000233551">
    <property type="component" value="Unassembled WGS sequence"/>
</dbReference>
<proteinExistence type="predicted"/>
<evidence type="ECO:0000313" key="1">
    <source>
        <dbReference type="EMBL" id="PKI37965.1"/>
    </source>
</evidence>
<name>A0A2I0I1X0_PUNGR</name>
<gene>
    <name evidence="1" type="ORF">CRG98_041638</name>
</gene>
<protein>
    <submittedName>
        <fullName evidence="1">Uncharacterized protein</fullName>
    </submittedName>
</protein>
<reference evidence="1 2" key="1">
    <citation type="submission" date="2017-11" db="EMBL/GenBank/DDBJ databases">
        <title>De-novo sequencing of pomegranate (Punica granatum L.) genome.</title>
        <authorList>
            <person name="Akparov Z."/>
            <person name="Amiraslanov A."/>
            <person name="Hajiyeva S."/>
            <person name="Abbasov M."/>
            <person name="Kaur K."/>
            <person name="Hamwieh A."/>
            <person name="Solovyev V."/>
            <person name="Salamov A."/>
            <person name="Braich B."/>
            <person name="Kosarev P."/>
            <person name="Mahmoud A."/>
            <person name="Hajiyev E."/>
            <person name="Babayeva S."/>
            <person name="Izzatullayeva V."/>
            <person name="Mammadov A."/>
            <person name="Mammadov A."/>
            <person name="Sharifova S."/>
            <person name="Ojaghi J."/>
            <person name="Eynullazada K."/>
            <person name="Bayramov B."/>
            <person name="Abdulazimova A."/>
            <person name="Shahmuradov I."/>
        </authorList>
    </citation>
    <scope>NUCLEOTIDE SEQUENCE [LARGE SCALE GENOMIC DNA]</scope>
    <source>
        <strain evidence="2">cv. AG2017</strain>
        <tissue evidence="1">Leaf</tissue>
    </source>
</reference>
<comment type="caution">
    <text evidence="1">The sequence shown here is derived from an EMBL/GenBank/DDBJ whole genome shotgun (WGS) entry which is preliminary data.</text>
</comment>
<sequence>MPHRALTTPTEGEDAGDLNQGVVAAVKAPTLGIRRTLKLEILPISANGTTTPAITPQIGVTSTLPDLGRGTLYDLDSVQIN</sequence>